<dbReference type="GO" id="GO:0032259">
    <property type="term" value="P:methylation"/>
    <property type="evidence" value="ECO:0007669"/>
    <property type="project" value="UniProtKB-KW"/>
</dbReference>
<dbReference type="RefSeq" id="WP_317835452.1">
    <property type="nucleotide sequence ID" value="NZ_CP136920.1"/>
</dbReference>
<proteinExistence type="predicted"/>
<dbReference type="Gene3D" id="3.40.50.150">
    <property type="entry name" value="Vaccinia Virus protein VP39"/>
    <property type="match status" value="1"/>
</dbReference>
<dbReference type="EMBL" id="CP136920">
    <property type="protein sequence ID" value="WOO42918.1"/>
    <property type="molecule type" value="Genomic_DNA"/>
</dbReference>
<dbReference type="InterPro" id="IPR053188">
    <property type="entry name" value="FkbM_Methyltransferase"/>
</dbReference>
<keyword evidence="3" id="KW-1185">Reference proteome</keyword>
<dbReference type="KEGG" id="puo:RZN69_07420"/>
<name>A0AAQ3QWN6_9BACT</name>
<dbReference type="InterPro" id="IPR006342">
    <property type="entry name" value="FkbM_mtfrase"/>
</dbReference>
<organism evidence="2 3">
    <name type="scientific">Rubellicoccus peritrichatus</name>
    <dbReference type="NCBI Taxonomy" id="3080537"/>
    <lineage>
        <taxon>Bacteria</taxon>
        <taxon>Pseudomonadati</taxon>
        <taxon>Verrucomicrobiota</taxon>
        <taxon>Opitutia</taxon>
        <taxon>Puniceicoccales</taxon>
        <taxon>Cerasicoccaceae</taxon>
        <taxon>Rubellicoccus</taxon>
    </lineage>
</organism>
<dbReference type="AlphaFoldDB" id="A0AAQ3QWN6"/>
<dbReference type="InterPro" id="IPR029063">
    <property type="entry name" value="SAM-dependent_MTases_sf"/>
</dbReference>
<evidence type="ECO:0000313" key="3">
    <source>
        <dbReference type="Proteomes" id="UP001304300"/>
    </source>
</evidence>
<dbReference type="Pfam" id="PF05050">
    <property type="entry name" value="Methyltransf_21"/>
    <property type="match status" value="1"/>
</dbReference>
<dbReference type="GO" id="GO:0008171">
    <property type="term" value="F:O-methyltransferase activity"/>
    <property type="evidence" value="ECO:0007669"/>
    <property type="project" value="TreeGrafter"/>
</dbReference>
<feature type="domain" description="Methyltransferase FkbM" evidence="1">
    <location>
        <begin position="64"/>
        <end position="234"/>
    </location>
</feature>
<reference evidence="2 3" key="1">
    <citation type="submission" date="2023-10" db="EMBL/GenBank/DDBJ databases">
        <title>Rubellicoccus peritrichatus gen. nov., sp. nov., isolated from an algae of coral reef tank.</title>
        <authorList>
            <person name="Luo J."/>
        </authorList>
    </citation>
    <scope>NUCLEOTIDE SEQUENCE [LARGE SCALE GENOMIC DNA]</scope>
    <source>
        <strain evidence="2 3">CR14</strain>
    </source>
</reference>
<evidence type="ECO:0000313" key="2">
    <source>
        <dbReference type="EMBL" id="WOO42918.1"/>
    </source>
</evidence>
<keyword evidence="2" id="KW-0808">Transferase</keyword>
<evidence type="ECO:0000259" key="1">
    <source>
        <dbReference type="Pfam" id="PF05050"/>
    </source>
</evidence>
<dbReference type="PANTHER" id="PTHR36973">
    <property type="entry name" value="SLL1456 PROTEIN-RELATED"/>
    <property type="match status" value="1"/>
</dbReference>
<gene>
    <name evidence="2" type="ORF">RZN69_07420</name>
</gene>
<sequence length="280" mass="31957">MIKKLLSTVCLAFFGRKNYYRFARFLWIDARRDAANAMSSNGEFLLQQKIVNLAKSHQNPVMFDIGANVGAYSERFLLNAMSEGLAEQMKLYCFEPNPNCVAEIEKRFSKISNSSCATIIQQVITDKPGRISFYITGETAGSSSLRIDGKTQDATPIEVECVTLDAFCVEHRISNILFAKVDTEGNDMRVLEGAKQLLEEGRIQYLQFEYNHRWILFRNFLKDVFDLIEPMGYQVAKVTGKGLEVYPHWHFELEVFWEGNYLIGKDFAQLGLVELKSAIV</sequence>
<protein>
    <submittedName>
        <fullName evidence="2">FkbM family methyltransferase</fullName>
    </submittedName>
</protein>
<dbReference type="NCBIfam" id="TIGR01444">
    <property type="entry name" value="fkbM_fam"/>
    <property type="match status" value="1"/>
</dbReference>
<dbReference type="PANTHER" id="PTHR36973:SF4">
    <property type="entry name" value="NODULATION PROTEIN"/>
    <property type="match status" value="1"/>
</dbReference>
<dbReference type="SUPFAM" id="SSF53335">
    <property type="entry name" value="S-adenosyl-L-methionine-dependent methyltransferases"/>
    <property type="match status" value="1"/>
</dbReference>
<keyword evidence="2" id="KW-0489">Methyltransferase</keyword>
<accession>A0AAQ3QWN6</accession>
<dbReference type="Proteomes" id="UP001304300">
    <property type="component" value="Chromosome"/>
</dbReference>